<feature type="compositionally biased region" description="Polar residues" evidence="2">
    <location>
        <begin position="1"/>
        <end position="15"/>
    </location>
</feature>
<dbReference type="InterPro" id="IPR045337">
    <property type="entry name" value="MmgE_PrpD_C"/>
</dbReference>
<feature type="domain" description="MmgE/PrpD N-terminal" evidence="3">
    <location>
        <begin position="23"/>
        <end position="276"/>
    </location>
</feature>
<organism evidence="5 6">
    <name type="scientific">Exophiala spinifera</name>
    <dbReference type="NCBI Taxonomy" id="91928"/>
    <lineage>
        <taxon>Eukaryota</taxon>
        <taxon>Fungi</taxon>
        <taxon>Dikarya</taxon>
        <taxon>Ascomycota</taxon>
        <taxon>Pezizomycotina</taxon>
        <taxon>Eurotiomycetes</taxon>
        <taxon>Chaetothyriomycetidae</taxon>
        <taxon>Chaetothyriales</taxon>
        <taxon>Herpotrichiellaceae</taxon>
        <taxon>Exophiala</taxon>
    </lineage>
</organism>
<dbReference type="SUPFAM" id="SSF103378">
    <property type="entry name" value="2-methylcitrate dehydratase PrpD"/>
    <property type="match status" value="1"/>
</dbReference>
<evidence type="ECO:0000259" key="4">
    <source>
        <dbReference type="Pfam" id="PF19305"/>
    </source>
</evidence>
<name>A0A0D2AZJ2_9EURO</name>
<dbReference type="EMBL" id="KN847498">
    <property type="protein sequence ID" value="KIW12128.1"/>
    <property type="molecule type" value="Genomic_DNA"/>
</dbReference>
<dbReference type="RefSeq" id="XP_016232344.1">
    <property type="nucleotide sequence ID" value="XM_016383721.1"/>
</dbReference>
<keyword evidence="6" id="KW-1185">Reference proteome</keyword>
<dbReference type="InterPro" id="IPR045336">
    <property type="entry name" value="MmgE_PrpD_N"/>
</dbReference>
<protein>
    <recommendedName>
        <fullName evidence="7">MmgE/PrpD family protein</fullName>
    </recommendedName>
</protein>
<dbReference type="Proteomes" id="UP000053328">
    <property type="component" value="Unassembled WGS sequence"/>
</dbReference>
<evidence type="ECO:0000313" key="5">
    <source>
        <dbReference type="EMBL" id="KIW12128.1"/>
    </source>
</evidence>
<dbReference type="GO" id="GO:0016829">
    <property type="term" value="F:lyase activity"/>
    <property type="evidence" value="ECO:0007669"/>
    <property type="project" value="InterPro"/>
</dbReference>
<gene>
    <name evidence="5" type="ORF">PV08_09403</name>
</gene>
<evidence type="ECO:0000256" key="1">
    <source>
        <dbReference type="ARBA" id="ARBA00006174"/>
    </source>
</evidence>
<feature type="region of interest" description="Disordered" evidence="2">
    <location>
        <begin position="1"/>
        <end position="21"/>
    </location>
</feature>
<dbReference type="AlphaFoldDB" id="A0A0D2AZJ2"/>
<dbReference type="HOGENOM" id="CLU_026574_1_1_1"/>
<dbReference type="VEuPathDB" id="FungiDB:PV08_09403"/>
<dbReference type="GeneID" id="27336486"/>
<evidence type="ECO:0000256" key="2">
    <source>
        <dbReference type="SAM" id="MobiDB-lite"/>
    </source>
</evidence>
<evidence type="ECO:0000259" key="3">
    <source>
        <dbReference type="Pfam" id="PF03972"/>
    </source>
</evidence>
<dbReference type="InterPro" id="IPR005656">
    <property type="entry name" value="MmgE_PrpD"/>
</dbReference>
<feature type="domain" description="MmgE/PrpD C-terminal" evidence="4">
    <location>
        <begin position="303"/>
        <end position="478"/>
    </location>
</feature>
<dbReference type="Gene3D" id="1.10.4100.10">
    <property type="entry name" value="2-methylcitrate dehydratase PrpD"/>
    <property type="match status" value="1"/>
</dbReference>
<reference evidence="5 6" key="1">
    <citation type="submission" date="2015-01" db="EMBL/GenBank/DDBJ databases">
        <title>The Genome Sequence of Exophiala spinifera CBS89968.</title>
        <authorList>
            <consortium name="The Broad Institute Genomics Platform"/>
            <person name="Cuomo C."/>
            <person name="de Hoog S."/>
            <person name="Gorbushina A."/>
            <person name="Stielow B."/>
            <person name="Teixiera M."/>
            <person name="Abouelleil A."/>
            <person name="Chapman S.B."/>
            <person name="Priest M."/>
            <person name="Young S.K."/>
            <person name="Wortman J."/>
            <person name="Nusbaum C."/>
            <person name="Birren B."/>
        </authorList>
    </citation>
    <scope>NUCLEOTIDE SEQUENCE [LARGE SCALE GENOMIC DNA]</scope>
    <source>
        <strain evidence="5 6">CBS 89968</strain>
    </source>
</reference>
<proteinExistence type="inferred from homology"/>
<dbReference type="PANTHER" id="PTHR16943">
    <property type="entry name" value="2-METHYLCITRATE DEHYDRATASE-RELATED"/>
    <property type="match status" value="1"/>
</dbReference>
<dbReference type="InterPro" id="IPR042183">
    <property type="entry name" value="MmgE/PrpD_sf_1"/>
</dbReference>
<accession>A0A0D2AZJ2</accession>
<dbReference type="Pfam" id="PF19305">
    <property type="entry name" value="MmgE_PrpD_C"/>
    <property type="match status" value="1"/>
</dbReference>
<comment type="similarity">
    <text evidence="1">Belongs to the PrpD family.</text>
</comment>
<dbReference type="InterPro" id="IPR036148">
    <property type="entry name" value="MmgE/PrpD_sf"/>
</dbReference>
<dbReference type="STRING" id="91928.A0A0D2AZJ2"/>
<sequence>MGSLGTSFYKSNGPSDPTGPTGKLSNWIHDVSLDAIPQYIRDRAKYLLLDGLACLLVGAQLPGSQLAVRAILGMEPPGHCTISGWADKKISPLQAALLNSTFIQAFELDDWHSEAPLHSNSLVIPAILAAAEHSTYTNGSDYDHRPITGSDMLLASIVGYEVGPRVGLGMYGAHMLTMGWHSGSVFGPSPAAAASAKILRLRPGQIEDALGIACTQAGGLMSAQYESDVKRMQHGFATRNGLMGTLLARTGYKGIKRVYEQEYGGFLTCFTRGNGMKPNARPEEVSKELGEVWKVAGVNVKAYAAMAGTHCTIDCMRELQNKYPSQMKDLTRIEHIIIEMGEASYHHGGWQANRPLAAIGAQMNNAYVGATQLVDGVVLPPQFADDMLDRNEVWDLVAKTECRESHDFKQKFAQRVTITFVEDEAGQGQEHLVVELPGPKGVVPELSNQEIVEKWRALAATVIDNARREKIEDLVLNLESCSDINNLIELLAPLTRNPLATEEKET</sequence>
<evidence type="ECO:0000313" key="6">
    <source>
        <dbReference type="Proteomes" id="UP000053328"/>
    </source>
</evidence>
<dbReference type="PANTHER" id="PTHR16943:SF8">
    <property type="entry name" value="2-METHYLCITRATE DEHYDRATASE"/>
    <property type="match status" value="1"/>
</dbReference>
<dbReference type="OrthoDB" id="10267976at2759"/>
<evidence type="ECO:0008006" key="7">
    <source>
        <dbReference type="Google" id="ProtNLM"/>
    </source>
</evidence>
<dbReference type="Pfam" id="PF03972">
    <property type="entry name" value="MmgE_PrpD_N"/>
    <property type="match status" value="1"/>
</dbReference>